<evidence type="ECO:0000313" key="7">
    <source>
        <dbReference type="EnsemblMetazoa" id="XP_016664039.1"/>
    </source>
</evidence>
<feature type="domain" description="HTH CENPB-type" evidence="6">
    <location>
        <begin position="59"/>
        <end position="130"/>
    </location>
</feature>
<dbReference type="Proteomes" id="UP000007819">
    <property type="component" value="Chromosome X"/>
</dbReference>
<evidence type="ECO:0000256" key="2">
    <source>
        <dbReference type="ARBA" id="ARBA00023125"/>
    </source>
</evidence>
<dbReference type="AlphaFoldDB" id="A0A8R2D6R5"/>
<evidence type="ECO:0000259" key="6">
    <source>
        <dbReference type="PROSITE" id="PS51253"/>
    </source>
</evidence>
<reference evidence="7" key="2">
    <citation type="submission" date="2022-06" db="UniProtKB">
        <authorList>
            <consortium name="EnsemblMetazoa"/>
        </authorList>
    </citation>
    <scope>IDENTIFICATION</scope>
</reference>
<evidence type="ECO:0000259" key="5">
    <source>
        <dbReference type="PROSITE" id="PS50960"/>
    </source>
</evidence>
<dbReference type="GeneID" id="107885105"/>
<dbReference type="PANTHER" id="PTHR19303:SF73">
    <property type="entry name" value="PROTEIN PDC2"/>
    <property type="match status" value="1"/>
</dbReference>
<dbReference type="EnsemblMetazoa" id="XM_016808550.1">
    <property type="protein sequence ID" value="XP_016664039.1"/>
    <property type="gene ID" value="LOC107885105"/>
</dbReference>
<name>A0A8R2D6R5_ACYPI</name>
<evidence type="ECO:0008006" key="9">
    <source>
        <dbReference type="Google" id="ProtNLM"/>
    </source>
</evidence>
<keyword evidence="3 4" id="KW-0539">Nucleus</keyword>
<dbReference type="SMART" id="SM00674">
    <property type="entry name" value="CENPB"/>
    <property type="match status" value="1"/>
</dbReference>
<keyword evidence="2 4" id="KW-0238">DNA-binding</keyword>
<keyword evidence="8" id="KW-1185">Reference proteome</keyword>
<dbReference type="PROSITE" id="PS50960">
    <property type="entry name" value="HTH_PSQ"/>
    <property type="match status" value="1"/>
</dbReference>
<sequence length="271" mass="30937">MSSKRKCLSISDKKKIIEEIESGKKKKEVADSFNIPFSSLSTILKQKEAILNTTDAQSSRKKRRLSEFPRIEQCLFTWFNQVRQQNIPVSGILIKEKAKSYAEMFGISDFNASDGWLSNFKKRHNLVFKKNCGESASVDEDICNDWQMKLQDLLCEYDPKNVFNADEAGLFYYVAVDDDLAVCESLTDDEIFASFNNEEGYDEENDEEESPEDSIVNSKEAKLGLRAVLSYLQRHDIGDNVFSSILNLDNTIDKVNSSSCKQSKISDFFEK</sequence>
<dbReference type="Pfam" id="PF03221">
    <property type="entry name" value="HTH_Tnp_Tc5"/>
    <property type="match status" value="1"/>
</dbReference>
<accession>A0A8R2D6R5</accession>
<dbReference type="KEGG" id="api:107885105"/>
<organism evidence="7 8">
    <name type="scientific">Acyrthosiphon pisum</name>
    <name type="common">Pea aphid</name>
    <dbReference type="NCBI Taxonomy" id="7029"/>
    <lineage>
        <taxon>Eukaryota</taxon>
        <taxon>Metazoa</taxon>
        <taxon>Ecdysozoa</taxon>
        <taxon>Arthropoda</taxon>
        <taxon>Hexapoda</taxon>
        <taxon>Insecta</taxon>
        <taxon>Pterygota</taxon>
        <taxon>Neoptera</taxon>
        <taxon>Paraneoptera</taxon>
        <taxon>Hemiptera</taxon>
        <taxon>Sternorrhyncha</taxon>
        <taxon>Aphidomorpha</taxon>
        <taxon>Aphidoidea</taxon>
        <taxon>Aphididae</taxon>
        <taxon>Macrosiphini</taxon>
        <taxon>Acyrthosiphon</taxon>
    </lineage>
</organism>
<dbReference type="SUPFAM" id="SSF46689">
    <property type="entry name" value="Homeodomain-like"/>
    <property type="match status" value="2"/>
</dbReference>
<dbReference type="InterPro" id="IPR007889">
    <property type="entry name" value="HTH_Psq"/>
</dbReference>
<dbReference type="Gene3D" id="1.10.10.60">
    <property type="entry name" value="Homeodomain-like"/>
    <property type="match status" value="2"/>
</dbReference>
<evidence type="ECO:0000256" key="4">
    <source>
        <dbReference type="PROSITE-ProRule" id="PRU00320"/>
    </source>
</evidence>
<evidence type="ECO:0000256" key="3">
    <source>
        <dbReference type="ARBA" id="ARBA00023242"/>
    </source>
</evidence>
<dbReference type="GO" id="GO:0003677">
    <property type="term" value="F:DNA binding"/>
    <property type="evidence" value="ECO:0007669"/>
    <property type="project" value="UniProtKB-UniRule"/>
</dbReference>
<reference evidence="8" key="1">
    <citation type="submission" date="2010-06" db="EMBL/GenBank/DDBJ databases">
        <authorList>
            <person name="Jiang H."/>
            <person name="Abraham K."/>
            <person name="Ali S."/>
            <person name="Alsbrooks S.L."/>
            <person name="Anim B.N."/>
            <person name="Anosike U.S."/>
            <person name="Attaway T."/>
            <person name="Bandaranaike D.P."/>
            <person name="Battles P.K."/>
            <person name="Bell S.N."/>
            <person name="Bell A.V."/>
            <person name="Beltran B."/>
            <person name="Bickham C."/>
            <person name="Bustamante Y."/>
            <person name="Caleb T."/>
            <person name="Canada A."/>
            <person name="Cardenas V."/>
            <person name="Carter K."/>
            <person name="Chacko J."/>
            <person name="Chandrabose M.N."/>
            <person name="Chavez D."/>
            <person name="Chavez A."/>
            <person name="Chen L."/>
            <person name="Chu H.-S."/>
            <person name="Claassen K.J."/>
            <person name="Cockrell R."/>
            <person name="Collins M."/>
            <person name="Cooper J.A."/>
            <person name="Cree A."/>
            <person name="Curry S.M."/>
            <person name="Da Y."/>
            <person name="Dao M.D."/>
            <person name="Das B."/>
            <person name="Davila M.-L."/>
            <person name="Davy-Carroll L."/>
            <person name="Denson S."/>
            <person name="Dinh H."/>
            <person name="Ebong V.E."/>
            <person name="Edwards J.R."/>
            <person name="Egan A."/>
            <person name="El-Daye J."/>
            <person name="Escobedo L."/>
            <person name="Fernandez S."/>
            <person name="Fernando P.R."/>
            <person name="Flagg N."/>
            <person name="Forbes L.D."/>
            <person name="Fowler R.G."/>
            <person name="Fu Q."/>
            <person name="Gabisi R.A."/>
            <person name="Ganer J."/>
            <person name="Garbino Pronczuk A."/>
            <person name="Garcia R.M."/>
            <person name="Garner T."/>
            <person name="Garrett T.E."/>
            <person name="Gonzalez D.A."/>
            <person name="Hamid H."/>
            <person name="Hawkins E.S."/>
            <person name="Hirani K."/>
            <person name="Hogues M.E."/>
            <person name="Hollins B."/>
            <person name="Hsiao C.-H."/>
            <person name="Jabil R."/>
            <person name="James M.L."/>
            <person name="Jhangiani S.N."/>
            <person name="Johnson B."/>
            <person name="Johnson Q."/>
            <person name="Joshi V."/>
            <person name="Kalu J.B."/>
            <person name="Kam C."/>
            <person name="Kashfia A."/>
            <person name="Keebler J."/>
            <person name="Kisamo H."/>
            <person name="Kovar C.L."/>
            <person name="Lago L.A."/>
            <person name="Lai C.-Y."/>
            <person name="Laidlaw J."/>
            <person name="Lara F."/>
            <person name="Le T.-K."/>
            <person name="Lee S.L."/>
            <person name="Legall F.H."/>
            <person name="Lemon S.J."/>
            <person name="Lewis L.R."/>
            <person name="Li B."/>
            <person name="Liu Y."/>
            <person name="Liu Y.-S."/>
            <person name="Lopez J."/>
            <person name="Lozado R.J."/>
            <person name="Lu J."/>
            <person name="Madu R.C."/>
            <person name="Maheshwari M."/>
            <person name="Maheshwari R."/>
            <person name="Malloy K."/>
            <person name="Martinez E."/>
            <person name="Mathew T."/>
            <person name="Mercado I.C."/>
            <person name="Mercado C."/>
            <person name="Meyer B."/>
            <person name="Montgomery K."/>
            <person name="Morgan M.B."/>
            <person name="Munidasa M."/>
            <person name="Nazareth L.V."/>
            <person name="Nelson J."/>
            <person name="Ng B.M."/>
            <person name="Nguyen N.B."/>
            <person name="Nguyen P.Q."/>
            <person name="Nguyen T."/>
            <person name="Obregon M."/>
            <person name="Okwuonu G.O."/>
            <person name="Onwere C.G."/>
            <person name="Orozco G."/>
            <person name="Parra A."/>
            <person name="Patel S."/>
            <person name="Patil S."/>
            <person name="Perez A."/>
            <person name="Perez Y."/>
            <person name="Pham C."/>
            <person name="Primus E.L."/>
            <person name="Pu L.-L."/>
            <person name="Puazo M."/>
            <person name="Qin X."/>
            <person name="Quiroz J.B."/>
            <person name="Reese J."/>
            <person name="Richards S."/>
            <person name="Rives C.M."/>
            <person name="Robberts R."/>
            <person name="Ruiz S.J."/>
            <person name="Ruiz M.J."/>
            <person name="Santibanez J."/>
            <person name="Schneider B.W."/>
            <person name="Sisson I."/>
            <person name="Smith M."/>
            <person name="Sodergren E."/>
            <person name="Song X.-Z."/>
            <person name="Song B.B."/>
            <person name="Summersgill H."/>
            <person name="Thelus R."/>
            <person name="Thornton R.D."/>
            <person name="Trejos Z.Y."/>
            <person name="Usmani K."/>
            <person name="Vattathil S."/>
            <person name="Villasana D."/>
            <person name="Walker D.L."/>
            <person name="Wang S."/>
            <person name="Wang K."/>
            <person name="White C.S."/>
            <person name="Williams A.C."/>
            <person name="Williamson J."/>
            <person name="Wilson K."/>
            <person name="Woghiren I.O."/>
            <person name="Woodworth J.R."/>
            <person name="Worley K.C."/>
            <person name="Wright R.A."/>
            <person name="Wu W."/>
            <person name="Young L."/>
            <person name="Zhang L."/>
            <person name="Zhang J."/>
            <person name="Zhu Y."/>
            <person name="Muzny D.M."/>
            <person name="Weinstock G."/>
            <person name="Gibbs R.A."/>
        </authorList>
    </citation>
    <scope>NUCLEOTIDE SEQUENCE [LARGE SCALE GENOMIC DNA]</scope>
    <source>
        <strain evidence="8">LSR1</strain>
    </source>
</reference>
<dbReference type="Pfam" id="PF04218">
    <property type="entry name" value="CENP-B_N"/>
    <property type="match status" value="1"/>
</dbReference>
<protein>
    <recommendedName>
        <fullName evidence="9">Tigger transposable element-derived protein 4</fullName>
    </recommendedName>
</protein>
<proteinExistence type="predicted"/>
<dbReference type="InterPro" id="IPR006600">
    <property type="entry name" value="HTH_CenpB_DNA-bd_dom"/>
</dbReference>
<dbReference type="GO" id="GO:0005634">
    <property type="term" value="C:nucleus"/>
    <property type="evidence" value="ECO:0007669"/>
    <property type="project" value="UniProtKB-SubCell"/>
</dbReference>
<evidence type="ECO:0000313" key="8">
    <source>
        <dbReference type="Proteomes" id="UP000007819"/>
    </source>
</evidence>
<dbReference type="PANTHER" id="PTHR19303">
    <property type="entry name" value="TRANSPOSON"/>
    <property type="match status" value="1"/>
</dbReference>
<feature type="domain" description="HTH psq-type" evidence="5">
    <location>
        <begin position="1"/>
        <end position="50"/>
    </location>
</feature>
<dbReference type="OrthoDB" id="125347at2759"/>
<comment type="subcellular location">
    <subcellularLocation>
        <location evidence="1 4">Nucleus</location>
    </subcellularLocation>
</comment>
<dbReference type="InterPro" id="IPR050863">
    <property type="entry name" value="CenT-Element_Derived"/>
</dbReference>
<dbReference type="RefSeq" id="XP_016664039.1">
    <property type="nucleotide sequence ID" value="XM_016808550.1"/>
</dbReference>
<evidence type="ECO:0000256" key="1">
    <source>
        <dbReference type="ARBA" id="ARBA00004123"/>
    </source>
</evidence>
<dbReference type="PROSITE" id="PS51253">
    <property type="entry name" value="HTH_CENPB"/>
    <property type="match status" value="1"/>
</dbReference>
<feature type="DNA-binding region" description="H-T-H motif" evidence="4">
    <location>
        <begin position="26"/>
        <end position="46"/>
    </location>
</feature>
<dbReference type="InterPro" id="IPR009057">
    <property type="entry name" value="Homeodomain-like_sf"/>
</dbReference>